<keyword evidence="11" id="KW-1185">Reference proteome</keyword>
<evidence type="ECO:0000313" key="11">
    <source>
        <dbReference type="Proteomes" id="UP000037460"/>
    </source>
</evidence>
<comment type="subcellular location">
    <subcellularLocation>
        <location evidence="1">Nucleus</location>
    </subcellularLocation>
</comment>
<dbReference type="InterPro" id="IPR052093">
    <property type="entry name" value="HR_Repair_Mediator"/>
</dbReference>
<dbReference type="AlphaFoldDB" id="A0A0M0J3P6"/>
<keyword evidence="6" id="KW-0539">Nucleus</keyword>
<dbReference type="GO" id="GO:0000400">
    <property type="term" value="F:four-way junction DNA binding"/>
    <property type="evidence" value="ECO:0007669"/>
    <property type="project" value="TreeGrafter"/>
</dbReference>
<dbReference type="GO" id="GO:0000707">
    <property type="term" value="P:meiotic DNA recombinase assembly"/>
    <property type="evidence" value="ECO:0007669"/>
    <property type="project" value="TreeGrafter"/>
</dbReference>
<evidence type="ECO:0000256" key="6">
    <source>
        <dbReference type="ARBA" id="ARBA00023242"/>
    </source>
</evidence>
<protein>
    <recommendedName>
        <fullName evidence="7">DNA repair protein RAD51 homolog 3</fullName>
    </recommendedName>
</protein>
<evidence type="ECO:0000256" key="2">
    <source>
        <dbReference type="ARBA" id="ARBA00022741"/>
    </source>
</evidence>
<dbReference type="Proteomes" id="UP000037460">
    <property type="component" value="Unassembled WGS sequence"/>
</dbReference>
<dbReference type="OrthoDB" id="5957327at2759"/>
<dbReference type="PROSITE" id="PS50162">
    <property type="entry name" value="RECA_2"/>
    <property type="match status" value="1"/>
</dbReference>
<dbReference type="CDD" id="cd19492">
    <property type="entry name" value="Rad51C"/>
    <property type="match status" value="1"/>
</dbReference>
<evidence type="ECO:0000256" key="5">
    <source>
        <dbReference type="ARBA" id="ARBA00023204"/>
    </source>
</evidence>
<dbReference type="GO" id="GO:0007131">
    <property type="term" value="P:reciprocal meiotic recombination"/>
    <property type="evidence" value="ECO:0007669"/>
    <property type="project" value="TreeGrafter"/>
</dbReference>
<feature type="compositionally biased region" description="Polar residues" evidence="8">
    <location>
        <begin position="404"/>
        <end position="419"/>
    </location>
</feature>
<dbReference type="PANTHER" id="PTHR46239:SF1">
    <property type="entry name" value="DNA REPAIR PROTEIN RAD51 HOMOLOG 3"/>
    <property type="match status" value="1"/>
</dbReference>
<dbReference type="GO" id="GO:0005524">
    <property type="term" value="F:ATP binding"/>
    <property type="evidence" value="ECO:0007669"/>
    <property type="project" value="UniProtKB-KW"/>
</dbReference>
<dbReference type="GO" id="GO:0008821">
    <property type="term" value="F:crossover junction DNA endonuclease activity"/>
    <property type="evidence" value="ECO:0007669"/>
    <property type="project" value="TreeGrafter"/>
</dbReference>
<keyword evidence="5" id="KW-0234">DNA repair</keyword>
<dbReference type="SUPFAM" id="SSF52540">
    <property type="entry name" value="P-loop containing nucleoside triphosphate hydrolases"/>
    <property type="match status" value="1"/>
</dbReference>
<organism evidence="10 11">
    <name type="scientific">Chrysochromulina tobinii</name>
    <dbReference type="NCBI Taxonomy" id="1460289"/>
    <lineage>
        <taxon>Eukaryota</taxon>
        <taxon>Haptista</taxon>
        <taxon>Haptophyta</taxon>
        <taxon>Prymnesiophyceae</taxon>
        <taxon>Prymnesiales</taxon>
        <taxon>Chrysochromulinaceae</taxon>
        <taxon>Chrysochromulina</taxon>
    </lineage>
</organism>
<dbReference type="InterPro" id="IPR027417">
    <property type="entry name" value="P-loop_NTPase"/>
</dbReference>
<evidence type="ECO:0000259" key="9">
    <source>
        <dbReference type="PROSITE" id="PS50162"/>
    </source>
</evidence>
<dbReference type="InterPro" id="IPR013632">
    <property type="entry name" value="Rad51_C"/>
</dbReference>
<dbReference type="GO" id="GO:0140664">
    <property type="term" value="F:ATP-dependent DNA damage sensor activity"/>
    <property type="evidence" value="ECO:0007669"/>
    <property type="project" value="InterPro"/>
</dbReference>
<dbReference type="GO" id="GO:0033065">
    <property type="term" value="C:Rad51C-XRCC3 complex"/>
    <property type="evidence" value="ECO:0007669"/>
    <property type="project" value="TreeGrafter"/>
</dbReference>
<dbReference type="Gene3D" id="3.40.50.300">
    <property type="entry name" value="P-loop containing nucleotide triphosphate hydrolases"/>
    <property type="match status" value="1"/>
</dbReference>
<dbReference type="Pfam" id="PF08423">
    <property type="entry name" value="Rad51"/>
    <property type="match status" value="1"/>
</dbReference>
<dbReference type="EMBL" id="JWZX01003384">
    <property type="protein sequence ID" value="KOO21186.1"/>
    <property type="molecule type" value="Genomic_DNA"/>
</dbReference>
<keyword evidence="3" id="KW-0227">DNA damage</keyword>
<evidence type="ECO:0000256" key="4">
    <source>
        <dbReference type="ARBA" id="ARBA00022840"/>
    </source>
</evidence>
<reference evidence="11" key="1">
    <citation type="journal article" date="2015" name="PLoS Genet.">
        <title>Genome Sequence and Transcriptome Analyses of Chrysochromulina tobin: Metabolic Tools for Enhanced Algal Fitness in the Prominent Order Prymnesiales (Haptophyceae).</title>
        <authorList>
            <person name="Hovde B.T."/>
            <person name="Deodato C.R."/>
            <person name="Hunsperger H.M."/>
            <person name="Ryken S.A."/>
            <person name="Yost W."/>
            <person name="Jha R.K."/>
            <person name="Patterson J."/>
            <person name="Monnat R.J. Jr."/>
            <person name="Barlow S.B."/>
            <person name="Starkenburg S.R."/>
            <person name="Cattolico R.A."/>
        </authorList>
    </citation>
    <scope>NUCLEOTIDE SEQUENCE</scope>
    <source>
        <strain evidence="11">CCMP291</strain>
    </source>
</reference>
<evidence type="ECO:0000256" key="3">
    <source>
        <dbReference type="ARBA" id="ARBA00022763"/>
    </source>
</evidence>
<name>A0A0M0J3P6_9EUKA</name>
<feature type="region of interest" description="Disordered" evidence="8">
    <location>
        <begin position="399"/>
        <end position="433"/>
    </location>
</feature>
<keyword evidence="4" id="KW-0067">ATP-binding</keyword>
<dbReference type="InterPro" id="IPR020588">
    <property type="entry name" value="RecA_ATP-bd"/>
</dbReference>
<feature type="domain" description="RecA family profile 1" evidence="9">
    <location>
        <begin position="84"/>
        <end position="287"/>
    </location>
</feature>
<dbReference type="GO" id="GO:0005657">
    <property type="term" value="C:replication fork"/>
    <property type="evidence" value="ECO:0007669"/>
    <property type="project" value="TreeGrafter"/>
</dbReference>
<evidence type="ECO:0000256" key="8">
    <source>
        <dbReference type="SAM" id="MobiDB-lite"/>
    </source>
</evidence>
<sequence length="433" mass="46021">MVPTRLASLPLPPSVLQRLALAGYETRADLDGLTPDELGVDLGIEASSATLLLRTVRGECVSAGGGGPWLMPREALSMYEEERAEQRISTCAGELDRLLAGGVQLQKLSEFSGVPGVGKTQLAMQLALAVQLPEALNGLDGDAIYIDTEGSFFAPRCLAMAESLLSQIQDEASRHGSPEQRAEVGALVKSGARAMLGRIHYYRVHDLAEQLAVCHVLPEAIGEIARNAPGRPGRCVRLVVVDSIAFHVRASTELTYAKRLQLVGQMAQLLSHAARRSPCAVVLINQVTTRVNEVLGTSGLVPALGEAWAHMCNVQVSLEWRDDVRLAALSKGGEPGEAQFAVTADGIRSADPSSKLLPPPQPVVAALAPPRLQRWPDAAAAPCADGGYGLFEPLAHGTKRLHEQASSSSSAVENLQPQQLARHRGAPTESRPV</sequence>
<evidence type="ECO:0000256" key="7">
    <source>
        <dbReference type="ARBA" id="ARBA00040674"/>
    </source>
</evidence>
<accession>A0A0M0J3P6</accession>
<evidence type="ECO:0000256" key="1">
    <source>
        <dbReference type="ARBA" id="ARBA00004123"/>
    </source>
</evidence>
<dbReference type="PANTHER" id="PTHR46239">
    <property type="entry name" value="DNA REPAIR PROTEIN RAD51 HOMOLOG 3 RAD51C"/>
    <property type="match status" value="1"/>
</dbReference>
<evidence type="ECO:0000313" key="10">
    <source>
        <dbReference type="EMBL" id="KOO21186.1"/>
    </source>
</evidence>
<comment type="caution">
    <text evidence="10">The sequence shown here is derived from an EMBL/GenBank/DDBJ whole genome shotgun (WGS) entry which is preliminary data.</text>
</comment>
<keyword evidence="2" id="KW-0547">Nucleotide-binding</keyword>
<proteinExistence type="predicted"/>
<gene>
    <name evidence="10" type="ORF">Ctob_005948</name>
</gene>
<dbReference type="GO" id="GO:0033063">
    <property type="term" value="C:Rad51B-Rad51C-Rad51D-XRCC2 complex"/>
    <property type="evidence" value="ECO:0007669"/>
    <property type="project" value="TreeGrafter"/>
</dbReference>